<reference evidence="3 4" key="1">
    <citation type="submission" date="2021-01" db="EMBL/GenBank/DDBJ databases">
        <title>Biogeographic distribution of Paracoccus.</title>
        <authorList>
            <person name="Hollensteiner J."/>
            <person name="Leineberger J."/>
            <person name="Brinkhoff T."/>
            <person name="Daniel R."/>
        </authorList>
    </citation>
    <scope>NUCLEOTIDE SEQUENCE [LARGE SCALE GENOMIC DNA]</scope>
    <source>
        <strain evidence="3 4">KCTC 22803</strain>
    </source>
</reference>
<dbReference type="NCBIfam" id="TIGR02595">
    <property type="entry name" value="PEP_CTERM"/>
    <property type="match status" value="1"/>
</dbReference>
<accession>A0ABY7SIN9</accession>
<organism evidence="3 4">
    <name type="scientific">Paracoccus fistulariae</name>
    <dbReference type="NCBI Taxonomy" id="658446"/>
    <lineage>
        <taxon>Bacteria</taxon>
        <taxon>Pseudomonadati</taxon>
        <taxon>Pseudomonadota</taxon>
        <taxon>Alphaproteobacteria</taxon>
        <taxon>Rhodobacterales</taxon>
        <taxon>Paracoccaceae</taxon>
        <taxon>Paracoccus</taxon>
    </lineage>
</organism>
<evidence type="ECO:0000313" key="3">
    <source>
        <dbReference type="EMBL" id="WCR06870.1"/>
    </source>
</evidence>
<gene>
    <name evidence="3" type="ORF">JHX87_15565</name>
</gene>
<feature type="domain" description="Ice-binding protein C-terminal" evidence="2">
    <location>
        <begin position="202"/>
        <end position="225"/>
    </location>
</feature>
<evidence type="ECO:0000313" key="4">
    <source>
        <dbReference type="Proteomes" id="UP001219349"/>
    </source>
</evidence>
<name>A0ABY7SIN9_9RHOB</name>
<proteinExistence type="predicted"/>
<feature type="signal peptide" evidence="1">
    <location>
        <begin position="1"/>
        <end position="21"/>
    </location>
</feature>
<sequence length="229" mass="23236">MKLKFVAVAIAAAVVSTAAQAATLINNSTYGLYNNSIGTVLDGTNPYGGSTMFPLANGASGDPYLNIPSSAAPDLSKAATALGSWLTNPTAPGGTWSGLRYIPSGWVPNTETAIIYRLEGGATGLTNVFASFGVDNGIFAWLNGRFLGGHTAFGGVVPGEFTLSIGDVSAGTNYLQILLEDHGGGTGYYVNVTGDVAPAPSPVPLPASGALMLAGLGALAARRRKKAKQ</sequence>
<dbReference type="InterPro" id="IPR013424">
    <property type="entry name" value="Ice-binding_C"/>
</dbReference>
<dbReference type="NCBIfam" id="TIGR03370">
    <property type="entry name" value="VPLPA-CTERM"/>
    <property type="match status" value="1"/>
</dbReference>
<dbReference type="Proteomes" id="UP001219349">
    <property type="component" value="Chromosome"/>
</dbReference>
<protein>
    <submittedName>
        <fullName evidence="3">VPLPA-CTERM sorting domain-containing protein</fullName>
    </submittedName>
</protein>
<keyword evidence="1" id="KW-0732">Signal</keyword>
<evidence type="ECO:0000256" key="1">
    <source>
        <dbReference type="SAM" id="SignalP"/>
    </source>
</evidence>
<dbReference type="Pfam" id="PF07589">
    <property type="entry name" value="PEP-CTERM"/>
    <property type="match status" value="1"/>
</dbReference>
<dbReference type="EMBL" id="CP067136">
    <property type="protein sequence ID" value="WCR06870.1"/>
    <property type="molecule type" value="Genomic_DNA"/>
</dbReference>
<evidence type="ECO:0000259" key="2">
    <source>
        <dbReference type="Pfam" id="PF07589"/>
    </source>
</evidence>
<feature type="chain" id="PRO_5046565899" evidence="1">
    <location>
        <begin position="22"/>
        <end position="229"/>
    </location>
</feature>
<dbReference type="InterPro" id="IPR022472">
    <property type="entry name" value="VPLPA-CTERM"/>
</dbReference>
<dbReference type="RefSeq" id="WP_271886692.1">
    <property type="nucleotide sequence ID" value="NZ_CP067136.1"/>
</dbReference>
<keyword evidence="4" id="KW-1185">Reference proteome</keyword>